<comment type="subcellular location">
    <subcellularLocation>
        <location evidence="1">Cell outer membrane</location>
    </subcellularLocation>
</comment>
<dbReference type="Gene3D" id="2.40.170.20">
    <property type="entry name" value="TonB-dependent receptor, beta-barrel domain"/>
    <property type="match status" value="1"/>
</dbReference>
<comment type="caution">
    <text evidence="5">The sequence shown here is derived from an EMBL/GenBank/DDBJ whole genome shotgun (WGS) entry which is preliminary data.</text>
</comment>
<keyword evidence="3" id="KW-0998">Cell outer membrane</keyword>
<feature type="domain" description="Outer membrane protein beta-barrel" evidence="4">
    <location>
        <begin position="466"/>
        <end position="904"/>
    </location>
</feature>
<dbReference type="AlphaFoldDB" id="A0A3L9MN78"/>
<dbReference type="Proteomes" id="UP000275348">
    <property type="component" value="Unassembled WGS sequence"/>
</dbReference>
<sequence length="906" mass="103352">MKNLLYFILFQFATVFTYAQDCKLKGTVLDENGIPITDASVSAFDSKNDGKGFVFTNNNGEFELNLPCNQPYEIEIEQPGFETLVKKIDLNGNKTEKIKLVRGSESISLKETIIKAQQAIKIKGDTIEYDADSFKVGNEEVLEDILKKLPGIEVENGKVYHKGKEITTITVGGREVLGGNTKLLNKNLPSDAVSKIQLNTKFKSNPFASSLQEDEQASLNIELKEDMKSLVFGNATLGGDADEHADAQLKMFYFSEKMDATVINDFNTYGKEVFDREDYFSFFGGFSEFSSEGSIYSLRGGNSALSFGGNTNASEMNTYNGAAHFGYEPKKSLKISGFGLVNTNNIRYNSIVERKYNDGFTEEDRSENKNNLLSAMGRLRIDWNPNNKGEVKYRLNLNYTGNDDEQGVDRYRNGEFTGFNKNLTDRKNYSLSQTLSYIRKVGRDHNIGFYLRHQYQKETPDLFMDSEEKIFNIFESTASNTGRYLLNQDQKYVTNTFQIYSVYNHLINNTTNLKLKVGTNFSMQDFDNKIYDLGNLVTQSINGRPMVSDTEFDYNETFADATITKKLGKFQADLGAGVSFFNEKANFVDGSSVKFDETKILPHANLKYNFNNATSVFANYNQNYSFPHAKDLTESYTLQNYRSVFIGNQNLRQALTHNSSLNFHHFNSFNFFNVFAGLTYTKRDKSIQTASRMDRVFLDENNPDAFSIIQENSLINSDYEEESYGANLNLGKRFKKWYQARFNGNISWSNSYTYIKGINNTDFVNVNNKSFSQNYTLTNTFTIKKKLELKAGLNASFSKFESQFEQEFANWRPFGDIAWNVTDKLLLQSDFSYRIQNRDGERINEAKELNASLRYNAFKKTYITLVAGNILGNNVIVNNSFNDNFSQTTTTDVLGRYFLVNLRYKF</sequence>
<accession>A0A3L9MN78</accession>
<dbReference type="Pfam" id="PF13620">
    <property type="entry name" value="CarboxypepD_reg"/>
    <property type="match status" value="1"/>
</dbReference>
<keyword evidence="5" id="KW-0675">Receptor</keyword>
<protein>
    <submittedName>
        <fullName evidence="5">TonB-dependent receptor</fullName>
    </submittedName>
</protein>
<gene>
    <name evidence="5" type="ORF">EAH69_00590</name>
</gene>
<evidence type="ECO:0000259" key="4">
    <source>
        <dbReference type="Pfam" id="PF14905"/>
    </source>
</evidence>
<dbReference type="InterPro" id="IPR041700">
    <property type="entry name" value="OMP_b-brl_3"/>
</dbReference>
<keyword evidence="2" id="KW-0472">Membrane</keyword>
<dbReference type="OrthoDB" id="603275at2"/>
<dbReference type="SUPFAM" id="SSF49464">
    <property type="entry name" value="Carboxypeptidase regulatory domain-like"/>
    <property type="match status" value="1"/>
</dbReference>
<evidence type="ECO:0000313" key="6">
    <source>
        <dbReference type="Proteomes" id="UP000275348"/>
    </source>
</evidence>
<dbReference type="EMBL" id="RDOJ01000001">
    <property type="protein sequence ID" value="RLZ12684.1"/>
    <property type="molecule type" value="Genomic_DNA"/>
</dbReference>
<evidence type="ECO:0000313" key="5">
    <source>
        <dbReference type="EMBL" id="RLZ12684.1"/>
    </source>
</evidence>
<dbReference type="Pfam" id="PF14905">
    <property type="entry name" value="OMP_b-brl_3"/>
    <property type="match status" value="1"/>
</dbReference>
<dbReference type="InterPro" id="IPR008969">
    <property type="entry name" value="CarboxyPept-like_regulatory"/>
</dbReference>
<evidence type="ECO:0000256" key="1">
    <source>
        <dbReference type="ARBA" id="ARBA00004442"/>
    </source>
</evidence>
<evidence type="ECO:0000256" key="2">
    <source>
        <dbReference type="ARBA" id="ARBA00023136"/>
    </source>
</evidence>
<proteinExistence type="predicted"/>
<name>A0A3L9MN78_9FLAO</name>
<reference evidence="5 6" key="1">
    <citation type="submission" date="2018-10" db="EMBL/GenBank/DDBJ databases">
        <authorList>
            <person name="Chen X."/>
        </authorList>
    </citation>
    <scope>NUCLEOTIDE SEQUENCE [LARGE SCALE GENOMIC DNA]</scope>
    <source>
        <strain evidence="5 6">YIM 102668</strain>
    </source>
</reference>
<dbReference type="Gene3D" id="2.60.40.1120">
    <property type="entry name" value="Carboxypeptidase-like, regulatory domain"/>
    <property type="match status" value="1"/>
</dbReference>
<keyword evidence="6" id="KW-1185">Reference proteome</keyword>
<dbReference type="InterPro" id="IPR036942">
    <property type="entry name" value="Beta-barrel_TonB_sf"/>
</dbReference>
<dbReference type="RefSeq" id="WP_121933262.1">
    <property type="nucleotide sequence ID" value="NZ_RDOJ01000001.1"/>
</dbReference>
<dbReference type="SUPFAM" id="SSF56935">
    <property type="entry name" value="Porins"/>
    <property type="match status" value="2"/>
</dbReference>
<evidence type="ECO:0000256" key="3">
    <source>
        <dbReference type="ARBA" id="ARBA00023237"/>
    </source>
</evidence>
<organism evidence="5 6">
    <name type="scientific">Faecalibacter macacae</name>
    <dbReference type="NCBI Taxonomy" id="1859289"/>
    <lineage>
        <taxon>Bacteria</taxon>
        <taxon>Pseudomonadati</taxon>
        <taxon>Bacteroidota</taxon>
        <taxon>Flavobacteriia</taxon>
        <taxon>Flavobacteriales</taxon>
        <taxon>Weeksellaceae</taxon>
        <taxon>Faecalibacter</taxon>
    </lineage>
</organism>
<dbReference type="GO" id="GO:0009279">
    <property type="term" value="C:cell outer membrane"/>
    <property type="evidence" value="ECO:0007669"/>
    <property type="project" value="UniProtKB-SubCell"/>
</dbReference>